<accession>A0ABM5PLB8</accession>
<organism evidence="2 3">
    <name type="scientific">Corynebacterium casei LMG S-19264</name>
    <dbReference type="NCBI Taxonomy" id="1285583"/>
    <lineage>
        <taxon>Bacteria</taxon>
        <taxon>Bacillati</taxon>
        <taxon>Actinomycetota</taxon>
        <taxon>Actinomycetes</taxon>
        <taxon>Mycobacteriales</taxon>
        <taxon>Corynebacteriaceae</taxon>
        <taxon>Corynebacterium</taxon>
    </lineage>
</organism>
<dbReference type="Proteomes" id="UP000019226">
    <property type="component" value="Chromosome"/>
</dbReference>
<feature type="region of interest" description="Disordered" evidence="1">
    <location>
        <begin position="1"/>
        <end position="28"/>
    </location>
</feature>
<evidence type="ECO:0000313" key="3">
    <source>
        <dbReference type="Proteomes" id="UP000019226"/>
    </source>
</evidence>
<protein>
    <submittedName>
        <fullName evidence="2">Uncharacterized protein</fullName>
    </submittedName>
</protein>
<name>A0ABM5PLB8_9CORY</name>
<feature type="compositionally biased region" description="Polar residues" evidence="1">
    <location>
        <begin position="1"/>
        <end position="13"/>
    </location>
</feature>
<evidence type="ECO:0000313" key="2">
    <source>
        <dbReference type="EMBL" id="AHI18658.1"/>
    </source>
</evidence>
<keyword evidence="3" id="KW-1185">Reference proteome</keyword>
<dbReference type="EMBL" id="CP004350">
    <property type="protein sequence ID" value="AHI18658.1"/>
    <property type="molecule type" value="Genomic_DNA"/>
</dbReference>
<evidence type="ECO:0000256" key="1">
    <source>
        <dbReference type="SAM" id="MobiDB-lite"/>
    </source>
</evidence>
<sequence>MQQATQSLASSSETIKTIQKKPKKKQITSFPDSVEIMQKDTARQQANTGKTVHTALTGLQSNIELYAK</sequence>
<proteinExistence type="predicted"/>
<gene>
    <name evidence="2" type="ORF">CCASEI_00365</name>
</gene>
<reference evidence="3" key="1">
    <citation type="submission" date="2013-02" db="EMBL/GenBank/DDBJ databases">
        <title>The complete genome sequence of Corynebacterium casei LMG S-19264 (=DSM 44701).</title>
        <authorList>
            <person name="Ruckert C."/>
            <person name="Albersmeier A."/>
            <person name="Kalinowski J."/>
        </authorList>
    </citation>
    <scope>NUCLEOTIDE SEQUENCE [LARGE SCALE GENOMIC DNA]</scope>
    <source>
        <strain evidence="3">LMG S-19264</strain>
    </source>
</reference>